<feature type="compositionally biased region" description="Polar residues" evidence="5">
    <location>
        <begin position="410"/>
        <end position="424"/>
    </location>
</feature>
<dbReference type="PANTHER" id="PTHR23111:SF40">
    <property type="entry name" value="RNA-BINDING PROTEIN INVOLVED IN HETEROCHROMATIN ASSEMBLY-RELATED"/>
    <property type="match status" value="1"/>
</dbReference>
<feature type="domain" description="RanBP2-type" evidence="6">
    <location>
        <begin position="162"/>
        <end position="193"/>
    </location>
</feature>
<gene>
    <name evidence="7" type="ORF">PISMIDRAFT_29500</name>
</gene>
<dbReference type="SUPFAM" id="SSF90209">
    <property type="entry name" value="Ran binding protein zinc finger-like"/>
    <property type="match status" value="2"/>
</dbReference>
<dbReference type="Proteomes" id="UP000054018">
    <property type="component" value="Unassembled WGS sequence"/>
</dbReference>
<dbReference type="InterPro" id="IPR036443">
    <property type="entry name" value="Znf_RanBP2_sf"/>
</dbReference>
<dbReference type="GO" id="GO:0003729">
    <property type="term" value="F:mRNA binding"/>
    <property type="evidence" value="ECO:0007669"/>
    <property type="project" value="TreeGrafter"/>
</dbReference>
<evidence type="ECO:0000259" key="6">
    <source>
        <dbReference type="PROSITE" id="PS50199"/>
    </source>
</evidence>
<evidence type="ECO:0000256" key="4">
    <source>
        <dbReference type="PROSITE-ProRule" id="PRU00322"/>
    </source>
</evidence>
<dbReference type="HOGENOM" id="CLU_014246_0_0_1"/>
<dbReference type="SMART" id="SM00547">
    <property type="entry name" value="ZnF_RBZ"/>
    <property type="match status" value="2"/>
</dbReference>
<accession>A0A0C9ZUK5</accession>
<name>A0A0C9ZUK5_9AGAM</name>
<dbReference type="EMBL" id="KN833727">
    <property type="protein sequence ID" value="KIK23358.1"/>
    <property type="molecule type" value="Genomic_DNA"/>
</dbReference>
<keyword evidence="1" id="KW-0479">Metal-binding</keyword>
<protein>
    <recommendedName>
        <fullName evidence="6">RanBP2-type domain-containing protein</fullName>
    </recommendedName>
</protein>
<feature type="compositionally biased region" description="Low complexity" evidence="5">
    <location>
        <begin position="453"/>
        <end position="466"/>
    </location>
</feature>
<dbReference type="AlphaFoldDB" id="A0A0C9ZUK5"/>
<evidence type="ECO:0000313" key="7">
    <source>
        <dbReference type="EMBL" id="KIK23358.1"/>
    </source>
</evidence>
<keyword evidence="3" id="KW-0862">Zinc</keyword>
<evidence type="ECO:0000256" key="5">
    <source>
        <dbReference type="SAM" id="MobiDB-lite"/>
    </source>
</evidence>
<dbReference type="STRING" id="765257.A0A0C9ZUK5"/>
<reference evidence="7 8" key="1">
    <citation type="submission" date="2014-04" db="EMBL/GenBank/DDBJ databases">
        <authorList>
            <consortium name="DOE Joint Genome Institute"/>
            <person name="Kuo A."/>
            <person name="Kohler A."/>
            <person name="Costa M.D."/>
            <person name="Nagy L.G."/>
            <person name="Floudas D."/>
            <person name="Copeland A."/>
            <person name="Barry K.W."/>
            <person name="Cichocki N."/>
            <person name="Veneault-Fourrey C."/>
            <person name="LaButti K."/>
            <person name="Lindquist E.A."/>
            <person name="Lipzen A."/>
            <person name="Lundell T."/>
            <person name="Morin E."/>
            <person name="Murat C."/>
            <person name="Sun H."/>
            <person name="Tunlid A."/>
            <person name="Henrissat B."/>
            <person name="Grigoriev I.V."/>
            <person name="Hibbett D.S."/>
            <person name="Martin F."/>
            <person name="Nordberg H.P."/>
            <person name="Cantor M.N."/>
            <person name="Hua S.X."/>
        </authorList>
    </citation>
    <scope>NUCLEOTIDE SEQUENCE [LARGE SCALE GENOMIC DNA]</scope>
    <source>
        <strain evidence="7 8">441</strain>
    </source>
</reference>
<evidence type="ECO:0000256" key="2">
    <source>
        <dbReference type="ARBA" id="ARBA00022771"/>
    </source>
</evidence>
<dbReference type="PROSITE" id="PS01358">
    <property type="entry name" value="ZF_RANBP2_1"/>
    <property type="match status" value="2"/>
</dbReference>
<dbReference type="InterPro" id="IPR001876">
    <property type="entry name" value="Znf_RanBP2"/>
</dbReference>
<dbReference type="GO" id="GO:0008270">
    <property type="term" value="F:zinc ion binding"/>
    <property type="evidence" value="ECO:0007669"/>
    <property type="project" value="UniProtKB-KW"/>
</dbReference>
<evidence type="ECO:0000256" key="1">
    <source>
        <dbReference type="ARBA" id="ARBA00022723"/>
    </source>
</evidence>
<sequence>MPITFSPKTVIVRSSCFDILRRTARDSNWSFVSTRSRVVQLVFLPRQRHGGFVPRAQPLSMWTTKEHADPDDSWVVFRTHDEARAFLSLSYPSITVLPALEADLELLESYRDHQLRMSLSTPDLHRRATLAQPSSPAFSLPVTHAEDFTLSSNPPNPRTTFRSGDWICSSPSCAAHNFGRNLACRGCGCPRSENQVTSMHRQGSAALPSTRLPSSPRFIGSVNATSPCVQPSIPHTTSGPHYPSVSQGARHLSPSLPGLINVKSPSPSHPLLTPSGRAFAVGGKVQNVSSEPLVPCVIFWPDNEPFPEQGQIRPSHLTGMPQPPILNTGNRGPIEHQPGDWICLKCNYLNWRRRKVCQTCFPYAEGNGDSISAAVQAERIHLLTSLLARNQLSVNPQSSPEVLPKTAVSIQPQRSPVDLSQSLQVPPRPRSQLDLGARYPDSQFIYETSGPRSSSSSSSDDSISHSPLGNIWKLNDEETKGGAAVALPTHEDLVGSRNSSREF</sequence>
<dbReference type="Gene3D" id="4.10.1060.10">
    <property type="entry name" value="Zinc finger, RanBP2-type"/>
    <property type="match status" value="2"/>
</dbReference>
<organism evidence="7 8">
    <name type="scientific">Pisolithus microcarpus 441</name>
    <dbReference type="NCBI Taxonomy" id="765257"/>
    <lineage>
        <taxon>Eukaryota</taxon>
        <taxon>Fungi</taxon>
        <taxon>Dikarya</taxon>
        <taxon>Basidiomycota</taxon>
        <taxon>Agaricomycotina</taxon>
        <taxon>Agaricomycetes</taxon>
        <taxon>Agaricomycetidae</taxon>
        <taxon>Boletales</taxon>
        <taxon>Sclerodermatineae</taxon>
        <taxon>Pisolithaceae</taxon>
        <taxon>Pisolithus</taxon>
    </lineage>
</organism>
<dbReference type="OrthoDB" id="448399at2759"/>
<feature type="compositionally biased region" description="Basic and acidic residues" evidence="5">
    <location>
        <begin position="489"/>
        <end position="503"/>
    </location>
</feature>
<keyword evidence="2 4" id="KW-0863">Zinc-finger</keyword>
<keyword evidence="8" id="KW-1185">Reference proteome</keyword>
<dbReference type="PANTHER" id="PTHR23111">
    <property type="entry name" value="ZINC FINGER PROTEIN"/>
    <property type="match status" value="1"/>
</dbReference>
<proteinExistence type="predicted"/>
<evidence type="ECO:0000256" key="3">
    <source>
        <dbReference type="ARBA" id="ARBA00022833"/>
    </source>
</evidence>
<feature type="region of interest" description="Disordered" evidence="5">
    <location>
        <begin position="410"/>
        <end position="503"/>
    </location>
</feature>
<reference evidence="8" key="2">
    <citation type="submission" date="2015-01" db="EMBL/GenBank/DDBJ databases">
        <title>Evolutionary Origins and Diversification of the Mycorrhizal Mutualists.</title>
        <authorList>
            <consortium name="DOE Joint Genome Institute"/>
            <consortium name="Mycorrhizal Genomics Consortium"/>
            <person name="Kohler A."/>
            <person name="Kuo A."/>
            <person name="Nagy L.G."/>
            <person name="Floudas D."/>
            <person name="Copeland A."/>
            <person name="Barry K.W."/>
            <person name="Cichocki N."/>
            <person name="Veneault-Fourrey C."/>
            <person name="LaButti K."/>
            <person name="Lindquist E.A."/>
            <person name="Lipzen A."/>
            <person name="Lundell T."/>
            <person name="Morin E."/>
            <person name="Murat C."/>
            <person name="Riley R."/>
            <person name="Ohm R."/>
            <person name="Sun H."/>
            <person name="Tunlid A."/>
            <person name="Henrissat B."/>
            <person name="Grigoriev I.V."/>
            <person name="Hibbett D.S."/>
            <person name="Martin F."/>
        </authorList>
    </citation>
    <scope>NUCLEOTIDE SEQUENCE [LARGE SCALE GENOMIC DNA]</scope>
    <source>
        <strain evidence="8">441</strain>
    </source>
</reference>
<dbReference type="PROSITE" id="PS50199">
    <property type="entry name" value="ZF_RANBP2_2"/>
    <property type="match status" value="1"/>
</dbReference>
<evidence type="ECO:0000313" key="8">
    <source>
        <dbReference type="Proteomes" id="UP000054018"/>
    </source>
</evidence>